<keyword evidence="2" id="KW-1185">Reference proteome</keyword>
<accession>A0A9X9M2B6</accession>
<dbReference type="EMBL" id="CYRY02038327">
    <property type="protein sequence ID" value="VCX30514.1"/>
    <property type="molecule type" value="Genomic_DNA"/>
</dbReference>
<proteinExistence type="predicted"/>
<sequence>MGLGMASFNCQHEFQALYLLHGKYVNERGQ</sequence>
<evidence type="ECO:0000313" key="1">
    <source>
        <dbReference type="EMBL" id="VCX30514.1"/>
    </source>
</evidence>
<evidence type="ECO:0000313" key="2">
    <source>
        <dbReference type="Proteomes" id="UP000269945"/>
    </source>
</evidence>
<protein>
    <submittedName>
        <fullName evidence="1">Uncharacterized protein</fullName>
    </submittedName>
</protein>
<dbReference type="Proteomes" id="UP000269945">
    <property type="component" value="Unassembled WGS sequence"/>
</dbReference>
<name>A0A9X9M2B6_GULGU</name>
<gene>
    <name evidence="1" type="ORF">BN2614_LOCUS1</name>
</gene>
<reference evidence="1 2" key="1">
    <citation type="submission" date="2018-10" db="EMBL/GenBank/DDBJ databases">
        <authorList>
            <person name="Ekblom R."/>
            <person name="Jareborg N."/>
        </authorList>
    </citation>
    <scope>NUCLEOTIDE SEQUENCE [LARGE SCALE GENOMIC DNA]</scope>
    <source>
        <tissue evidence="1">Muscle</tissue>
    </source>
</reference>
<dbReference type="AlphaFoldDB" id="A0A9X9M2B6"/>
<comment type="caution">
    <text evidence="1">The sequence shown here is derived from an EMBL/GenBank/DDBJ whole genome shotgun (WGS) entry which is preliminary data.</text>
</comment>
<organism evidence="1 2">
    <name type="scientific">Gulo gulo</name>
    <name type="common">Wolverine</name>
    <name type="synonym">Gluton</name>
    <dbReference type="NCBI Taxonomy" id="48420"/>
    <lineage>
        <taxon>Eukaryota</taxon>
        <taxon>Metazoa</taxon>
        <taxon>Chordata</taxon>
        <taxon>Craniata</taxon>
        <taxon>Vertebrata</taxon>
        <taxon>Euteleostomi</taxon>
        <taxon>Mammalia</taxon>
        <taxon>Eutheria</taxon>
        <taxon>Laurasiatheria</taxon>
        <taxon>Carnivora</taxon>
        <taxon>Caniformia</taxon>
        <taxon>Musteloidea</taxon>
        <taxon>Mustelidae</taxon>
        <taxon>Guloninae</taxon>
        <taxon>Gulo</taxon>
    </lineage>
</organism>